<dbReference type="PANTHER" id="PTHR11722:SF0">
    <property type="entry name" value="LARGE RIBOSOMAL SUBUNIT PROTEIN EL13"/>
    <property type="match status" value="1"/>
</dbReference>
<dbReference type="PROSITE" id="PS01104">
    <property type="entry name" value="RIBOSOMAL_L13E"/>
    <property type="match status" value="1"/>
</dbReference>
<dbReference type="Proteomes" id="UP001358417">
    <property type="component" value="Unassembled WGS sequence"/>
</dbReference>
<sequence length="222" mass="24939">MAIKHNQQLPNNHFHKDWQRRVRVHFDQAGRKSRRRAARLSKAAAVAPRPTDRLRPIVRCPTIKYNRRQRAGRGFTLAELKEAGIPRKLAPTIGISVDPRRQTTSQEALSLNVDRLKAYKARLILFPRKAGQHKKLDSSAEDVKSASDAKNVVYGKLSAVLPIDSGVGVKHGISEVKKSNLPKEIEGGAYRKLREARSEARYVGAREKRAKAKADAEESKKK</sequence>
<dbReference type="GO" id="GO:0003735">
    <property type="term" value="F:structural constituent of ribosome"/>
    <property type="evidence" value="ECO:0007669"/>
    <property type="project" value="InterPro"/>
</dbReference>
<evidence type="ECO:0000313" key="6">
    <source>
        <dbReference type="EMBL" id="KAK5046094.1"/>
    </source>
</evidence>
<name>A0AAV9MWY3_9EURO</name>
<dbReference type="GO" id="GO:0003723">
    <property type="term" value="F:RNA binding"/>
    <property type="evidence" value="ECO:0007669"/>
    <property type="project" value="TreeGrafter"/>
</dbReference>
<feature type="region of interest" description="Disordered" evidence="5">
    <location>
        <begin position="201"/>
        <end position="222"/>
    </location>
</feature>
<evidence type="ECO:0000256" key="1">
    <source>
        <dbReference type="ARBA" id="ARBA00005640"/>
    </source>
</evidence>
<accession>A0AAV9MWY3</accession>
<reference evidence="6 7" key="1">
    <citation type="submission" date="2023-08" db="EMBL/GenBank/DDBJ databases">
        <title>Black Yeasts Isolated from many extreme environments.</title>
        <authorList>
            <person name="Coleine C."/>
            <person name="Stajich J.E."/>
            <person name="Selbmann L."/>
        </authorList>
    </citation>
    <scope>NUCLEOTIDE SEQUENCE [LARGE SCALE GENOMIC DNA]</scope>
    <source>
        <strain evidence="6 7">CCFEE 5792</strain>
    </source>
</reference>
<proteinExistence type="inferred from homology"/>
<organism evidence="6 7">
    <name type="scientific">Exophiala bonariae</name>
    <dbReference type="NCBI Taxonomy" id="1690606"/>
    <lineage>
        <taxon>Eukaryota</taxon>
        <taxon>Fungi</taxon>
        <taxon>Dikarya</taxon>
        <taxon>Ascomycota</taxon>
        <taxon>Pezizomycotina</taxon>
        <taxon>Eurotiomycetes</taxon>
        <taxon>Chaetothyriomycetidae</taxon>
        <taxon>Chaetothyriales</taxon>
        <taxon>Herpotrichiellaceae</taxon>
        <taxon>Exophiala</taxon>
    </lineage>
</organism>
<gene>
    <name evidence="6" type="ORF">LTR84_008551</name>
</gene>
<dbReference type="FunFam" id="1.20.5.110:FF:000003">
    <property type="entry name" value="60S ribosomal protein L13"/>
    <property type="match status" value="1"/>
</dbReference>
<evidence type="ECO:0000313" key="7">
    <source>
        <dbReference type="Proteomes" id="UP001358417"/>
    </source>
</evidence>
<protein>
    <recommendedName>
        <fullName evidence="4">60S ribosomal protein L13</fullName>
    </recommendedName>
</protein>
<dbReference type="Pfam" id="PF01294">
    <property type="entry name" value="Ribosomal_L13e"/>
    <property type="match status" value="1"/>
</dbReference>
<dbReference type="PANTHER" id="PTHR11722">
    <property type="entry name" value="60S RIBOSOMAL PROTEIN L13"/>
    <property type="match status" value="1"/>
</dbReference>
<evidence type="ECO:0000256" key="4">
    <source>
        <dbReference type="RuleBase" id="RU000572"/>
    </source>
</evidence>
<dbReference type="InterPro" id="IPR018256">
    <property type="entry name" value="Ribosomal_eL13_CS"/>
</dbReference>
<evidence type="ECO:0000256" key="3">
    <source>
        <dbReference type="ARBA" id="ARBA00023274"/>
    </source>
</evidence>
<comment type="similarity">
    <text evidence="1 4">Belongs to the eukaryotic ribosomal protein eL13 family.</text>
</comment>
<evidence type="ECO:0000256" key="2">
    <source>
        <dbReference type="ARBA" id="ARBA00022980"/>
    </source>
</evidence>
<dbReference type="InterPro" id="IPR001380">
    <property type="entry name" value="Ribosomal_eL13"/>
</dbReference>
<evidence type="ECO:0000256" key="5">
    <source>
        <dbReference type="SAM" id="MobiDB-lite"/>
    </source>
</evidence>
<dbReference type="GO" id="GO:0006412">
    <property type="term" value="P:translation"/>
    <property type="evidence" value="ECO:0007669"/>
    <property type="project" value="InterPro"/>
</dbReference>
<dbReference type="Gene3D" id="1.20.5.110">
    <property type="match status" value="1"/>
</dbReference>
<dbReference type="RefSeq" id="XP_064701693.1">
    <property type="nucleotide sequence ID" value="XM_064852096.1"/>
</dbReference>
<keyword evidence="7" id="KW-1185">Reference proteome</keyword>
<dbReference type="GO" id="GO:0022625">
    <property type="term" value="C:cytosolic large ribosomal subunit"/>
    <property type="evidence" value="ECO:0007669"/>
    <property type="project" value="TreeGrafter"/>
</dbReference>
<dbReference type="GeneID" id="89976714"/>
<keyword evidence="3 4" id="KW-0687">Ribonucleoprotein</keyword>
<dbReference type="AlphaFoldDB" id="A0AAV9MWY3"/>
<keyword evidence="2 4" id="KW-0689">Ribosomal protein</keyword>
<dbReference type="EMBL" id="JAVRRD010000032">
    <property type="protein sequence ID" value="KAK5046094.1"/>
    <property type="molecule type" value="Genomic_DNA"/>
</dbReference>
<dbReference type="HAMAP" id="MF_00499">
    <property type="entry name" value="Ribosomal_eL13"/>
    <property type="match status" value="1"/>
</dbReference>
<comment type="caution">
    <text evidence="6">The sequence shown here is derived from an EMBL/GenBank/DDBJ whole genome shotgun (WGS) entry which is preliminary data.</text>
</comment>